<dbReference type="GeneID" id="12449313"/>
<dbReference type="Gene3D" id="3.40.50.2020">
    <property type="match status" value="1"/>
</dbReference>
<dbReference type="PANTHER" id="PTHR43363:SF2">
    <property type="entry name" value="PHOSPHORIBOSYLTRANSFERASE"/>
    <property type="match status" value="1"/>
</dbReference>
<evidence type="ECO:0000259" key="3">
    <source>
        <dbReference type="Pfam" id="PF00156"/>
    </source>
</evidence>
<evidence type="ECO:0000313" key="5">
    <source>
        <dbReference type="Proteomes" id="UP000652307"/>
    </source>
</evidence>
<keyword evidence="1 4" id="KW-0328">Glycosyltransferase</keyword>
<dbReference type="EMBL" id="JADEZV010000001">
    <property type="protein sequence ID" value="MBE9390987.1"/>
    <property type="molecule type" value="Genomic_DNA"/>
</dbReference>
<evidence type="ECO:0000256" key="2">
    <source>
        <dbReference type="ARBA" id="ARBA00022679"/>
    </source>
</evidence>
<dbReference type="AlphaFoldDB" id="A0A843AD06"/>
<accession>A0A843AD06</accession>
<dbReference type="SUPFAM" id="SSF53271">
    <property type="entry name" value="PRTase-like"/>
    <property type="match status" value="1"/>
</dbReference>
<keyword evidence="2 4" id="KW-0808">Transferase</keyword>
<name>A0A843AD06_9CREN</name>
<dbReference type="InterPro" id="IPR029057">
    <property type="entry name" value="PRTase-like"/>
</dbReference>
<proteinExistence type="predicted"/>
<dbReference type="CDD" id="cd06223">
    <property type="entry name" value="PRTases_typeI"/>
    <property type="match status" value="1"/>
</dbReference>
<dbReference type="RefSeq" id="WP_014557385.1">
    <property type="nucleotide sequence ID" value="NZ_JADEZV010000001.1"/>
</dbReference>
<evidence type="ECO:0000256" key="1">
    <source>
        <dbReference type="ARBA" id="ARBA00022676"/>
    </source>
</evidence>
<dbReference type="InterPro" id="IPR000836">
    <property type="entry name" value="PRTase_dom"/>
</dbReference>
<dbReference type="GO" id="GO:0016757">
    <property type="term" value="F:glycosyltransferase activity"/>
    <property type="evidence" value="ECO:0007669"/>
    <property type="project" value="UniProtKB-KW"/>
</dbReference>
<dbReference type="OMA" id="VVYPWNF"/>
<evidence type="ECO:0000313" key="4">
    <source>
        <dbReference type="EMBL" id="MBE9390987.1"/>
    </source>
</evidence>
<protein>
    <submittedName>
        <fullName evidence="4">Phosphoribosyltransferase</fullName>
    </submittedName>
</protein>
<organism evidence="4 5">
    <name type="scientific">Fervidicoccus fontis</name>
    <dbReference type="NCBI Taxonomy" id="683846"/>
    <lineage>
        <taxon>Archaea</taxon>
        <taxon>Thermoproteota</taxon>
        <taxon>Thermoprotei</taxon>
        <taxon>Fervidicoccales</taxon>
        <taxon>Fervidicoccaceae</taxon>
        <taxon>Fervidicoccus</taxon>
    </lineage>
</organism>
<comment type="caution">
    <text evidence="4">The sequence shown here is derived from an EMBL/GenBank/DDBJ whole genome shotgun (WGS) entry which is preliminary data.</text>
</comment>
<reference evidence="4" key="1">
    <citation type="submission" date="2020-10" db="EMBL/GenBank/DDBJ databases">
        <title>Fervidococcus fontis strain 3639Fd - the first crenarchaeon capable of growth on lipids.</title>
        <authorList>
            <person name="Kochetkova T.V."/>
            <person name="Elcheninov A.G."/>
            <person name="Toschakov S.V."/>
            <person name="Kublanov I.V."/>
        </authorList>
    </citation>
    <scope>NUCLEOTIDE SEQUENCE</scope>
    <source>
        <strain evidence="4">3639Fd</strain>
    </source>
</reference>
<sequence length="224" mass="25910">MVKIPIKLVTWSEVESWSRDLARKIIDSGYQPDVIIAIARGGVVTARILCDYLGVLDLLSIKIEHWIETAAHTENATVKYSFNTDLSSKRVLLVDDICDTGKSIVVAKEHITEKSRPLEIKTATMQYISSVAKYKPDYYIDDVKDWIWYLYPWNYMEDSINLVKKILQSDPFRKWSVDEISKGFKEAYGIDPPIELNQVIEEGIRRGIFYHENGEVKIKKQYTI</sequence>
<feature type="domain" description="Phosphoribosyltransferase" evidence="3">
    <location>
        <begin position="17"/>
        <end position="148"/>
    </location>
</feature>
<dbReference type="Pfam" id="PF00156">
    <property type="entry name" value="Pribosyltran"/>
    <property type="match status" value="1"/>
</dbReference>
<dbReference type="Proteomes" id="UP000652307">
    <property type="component" value="Unassembled WGS sequence"/>
</dbReference>
<gene>
    <name evidence="4" type="ORF">IOK49_02695</name>
</gene>
<dbReference type="PANTHER" id="PTHR43363">
    <property type="entry name" value="HYPOXANTHINE PHOSPHORIBOSYLTRANSFERASE"/>
    <property type="match status" value="1"/>
</dbReference>